<gene>
    <name evidence="4" type="ORF">GpartN1_g3876.t1</name>
</gene>
<dbReference type="SUPFAM" id="SSF54631">
    <property type="entry name" value="CBS-domain pair"/>
    <property type="match status" value="2"/>
</dbReference>
<sequence length="354" mass="40404">MWKQAVRPCLPLLSFRYNWSAYTVLSSKKRWVKSFATDVSVKEDPFWSAPLKKVLEKHPETQYAYPDSTTVIECARGLMRDDLSSILVFENFQEKLRWMGIVSERDIVRKVAAQGLPVEKTPLKKAYTSRDRVETITFDKTVQDVVDILVSKDVQNIAVLYQKKHGDVFREDCYGVLTSRDLATFFLSIPESDRSFFDQQTVKEVLESKGLDRSGDNTVYQIHQSVTVDEGIQKMDDHKVGTLLVTQSESDRHTIVGLLTERNYIRKCMLQGKSSREMLASDIMIRDLPCIHLSTKVSQLLTIFGSMGERSLPVVYQESSIDDMTKVHPDQVVFVSVKEVLSHCLMVRSSTLSS</sequence>
<proteinExistence type="predicted"/>
<dbReference type="EMBL" id="BQMJ01000030">
    <property type="protein sequence ID" value="GJQ12085.1"/>
    <property type="molecule type" value="Genomic_DNA"/>
</dbReference>
<dbReference type="OrthoDB" id="418595at2759"/>
<name>A0A9C7UQZ2_9RHOD</name>
<organism evidence="4 5">
    <name type="scientific">Galdieria partita</name>
    <dbReference type="NCBI Taxonomy" id="83374"/>
    <lineage>
        <taxon>Eukaryota</taxon>
        <taxon>Rhodophyta</taxon>
        <taxon>Bangiophyceae</taxon>
        <taxon>Galdieriales</taxon>
        <taxon>Galdieriaceae</taxon>
        <taxon>Galdieria</taxon>
    </lineage>
</organism>
<comment type="caution">
    <text evidence="4">The sequence shown here is derived from an EMBL/GenBank/DDBJ whole genome shotgun (WGS) entry which is preliminary data.</text>
</comment>
<evidence type="ECO:0000256" key="1">
    <source>
        <dbReference type="ARBA" id="ARBA00023122"/>
    </source>
</evidence>
<dbReference type="InterPro" id="IPR046342">
    <property type="entry name" value="CBS_dom_sf"/>
</dbReference>
<keyword evidence="1 2" id="KW-0129">CBS domain</keyword>
<evidence type="ECO:0000313" key="5">
    <source>
        <dbReference type="Proteomes" id="UP001061958"/>
    </source>
</evidence>
<evidence type="ECO:0000259" key="3">
    <source>
        <dbReference type="PROSITE" id="PS51371"/>
    </source>
</evidence>
<reference evidence="4" key="1">
    <citation type="journal article" date="2022" name="Proc. Natl. Acad. Sci. U.S.A.">
        <title>Life cycle and functional genomics of the unicellular red alga Galdieria for elucidating algal and plant evolution and industrial use.</title>
        <authorList>
            <person name="Hirooka S."/>
            <person name="Itabashi T."/>
            <person name="Ichinose T.M."/>
            <person name="Onuma R."/>
            <person name="Fujiwara T."/>
            <person name="Yamashita S."/>
            <person name="Jong L.W."/>
            <person name="Tomita R."/>
            <person name="Iwane A.H."/>
            <person name="Miyagishima S.Y."/>
        </authorList>
    </citation>
    <scope>NUCLEOTIDE SEQUENCE</scope>
    <source>
        <strain evidence="4">NBRC 102759</strain>
    </source>
</reference>
<reference evidence="4" key="2">
    <citation type="submission" date="2022-01" db="EMBL/GenBank/DDBJ databases">
        <authorList>
            <person name="Hirooka S."/>
            <person name="Miyagishima S.Y."/>
        </authorList>
    </citation>
    <scope>NUCLEOTIDE SEQUENCE</scope>
    <source>
        <strain evidence="4">NBRC 102759</strain>
    </source>
</reference>
<dbReference type="PANTHER" id="PTHR43080:SF2">
    <property type="entry name" value="CBS DOMAIN-CONTAINING PROTEIN"/>
    <property type="match status" value="1"/>
</dbReference>
<feature type="domain" description="CBS" evidence="3">
    <location>
        <begin position="57"/>
        <end position="118"/>
    </location>
</feature>
<evidence type="ECO:0000313" key="4">
    <source>
        <dbReference type="EMBL" id="GJQ12085.1"/>
    </source>
</evidence>
<dbReference type="Proteomes" id="UP001061958">
    <property type="component" value="Unassembled WGS sequence"/>
</dbReference>
<dbReference type="SMART" id="SM00116">
    <property type="entry name" value="CBS"/>
    <property type="match status" value="3"/>
</dbReference>
<accession>A0A9C7UQZ2</accession>
<keyword evidence="5" id="KW-1185">Reference proteome</keyword>
<evidence type="ECO:0000256" key="2">
    <source>
        <dbReference type="PROSITE-ProRule" id="PRU00703"/>
    </source>
</evidence>
<dbReference type="PROSITE" id="PS51371">
    <property type="entry name" value="CBS"/>
    <property type="match status" value="1"/>
</dbReference>
<dbReference type="InterPro" id="IPR051257">
    <property type="entry name" value="Diverse_CBS-Domain"/>
</dbReference>
<dbReference type="PANTHER" id="PTHR43080">
    <property type="entry name" value="CBS DOMAIN-CONTAINING PROTEIN CBSX3, MITOCHONDRIAL"/>
    <property type="match status" value="1"/>
</dbReference>
<protein>
    <recommendedName>
        <fullName evidence="3">CBS domain-containing protein</fullName>
    </recommendedName>
</protein>
<dbReference type="AlphaFoldDB" id="A0A9C7UQZ2"/>
<dbReference type="InterPro" id="IPR000644">
    <property type="entry name" value="CBS_dom"/>
</dbReference>
<dbReference type="Gene3D" id="3.10.580.10">
    <property type="entry name" value="CBS-domain"/>
    <property type="match status" value="2"/>
</dbReference>